<evidence type="ECO:0000256" key="3">
    <source>
        <dbReference type="ARBA" id="ARBA00022679"/>
    </source>
</evidence>
<protein>
    <recommendedName>
        <fullName evidence="11">Palmitoyltransferase</fullName>
        <ecNumber evidence="11">2.3.1.225</ecNumber>
    </recommendedName>
</protein>
<dbReference type="AlphaFoldDB" id="A0A9Q0IKQ4"/>
<sequence>MLKRVFRSGFLVRSGHTVLTWLITLVLFLHDTDLRRCEEKGDLVEPVVFSLLVLLSVLLYLTVSLMDPGFILSDTVQGPLGGLPLGGLPLGEQEAMLPQTIGPRMRRCGYCLLLQPMRARHCAACQRCVRKFDHHCPWIANCVGEQNHRWFLLYLLVQLGALSWAFLLALSGLSWSPAGWSPWLRTHGVLLVCAGLTGLFSAVVLVLLGCHLYLASTNTTTWEFMSRPRISYLRSWGDGEENPFDRGLVCNLWDFFCVFRAVAWDRVYQRARRDHA</sequence>
<dbReference type="Proteomes" id="UP001148018">
    <property type="component" value="Unassembled WGS sequence"/>
</dbReference>
<dbReference type="GO" id="GO:0005783">
    <property type="term" value="C:endoplasmic reticulum"/>
    <property type="evidence" value="ECO:0007669"/>
    <property type="project" value="TreeGrafter"/>
</dbReference>
<evidence type="ECO:0000256" key="9">
    <source>
        <dbReference type="ARBA" id="ARBA00023315"/>
    </source>
</evidence>
<keyword evidence="14" id="KW-1185">Reference proteome</keyword>
<feature type="transmembrane region" description="Helical" evidence="11">
    <location>
        <begin position="47"/>
        <end position="66"/>
    </location>
</feature>
<dbReference type="GO" id="GO:0019706">
    <property type="term" value="F:protein-cysteine S-palmitoyltransferase activity"/>
    <property type="evidence" value="ECO:0007669"/>
    <property type="project" value="UniProtKB-EC"/>
</dbReference>
<gene>
    <name evidence="13" type="ORF">NHX12_028878</name>
</gene>
<comment type="domain">
    <text evidence="11">The DHHC domain is required for palmitoyltransferase activity.</text>
</comment>
<evidence type="ECO:0000256" key="1">
    <source>
        <dbReference type="ARBA" id="ARBA00004127"/>
    </source>
</evidence>
<keyword evidence="4 11" id="KW-0812">Transmembrane</keyword>
<comment type="catalytic activity">
    <reaction evidence="10">
        <text>L-cysteinyl-[protein] + hexadecanoyl-CoA = S-hexadecanoyl-L-cysteinyl-[protein] + CoA</text>
        <dbReference type="Rhea" id="RHEA:36683"/>
        <dbReference type="Rhea" id="RHEA-COMP:10131"/>
        <dbReference type="Rhea" id="RHEA-COMP:11032"/>
        <dbReference type="ChEBI" id="CHEBI:29950"/>
        <dbReference type="ChEBI" id="CHEBI:57287"/>
        <dbReference type="ChEBI" id="CHEBI:57379"/>
        <dbReference type="ChEBI" id="CHEBI:74151"/>
        <dbReference type="EC" id="2.3.1.225"/>
    </reaction>
    <physiologicalReaction direction="left-to-right" evidence="10">
        <dbReference type="Rhea" id="RHEA:36684"/>
    </physiologicalReaction>
</comment>
<dbReference type="InterPro" id="IPR001594">
    <property type="entry name" value="Palmitoyltrfase_DHHC"/>
</dbReference>
<comment type="subcellular location">
    <subcellularLocation>
        <location evidence="1">Endomembrane system</location>
        <topology evidence="1">Multi-pass membrane protein</topology>
    </subcellularLocation>
</comment>
<keyword evidence="5 11" id="KW-1133">Transmembrane helix</keyword>
<evidence type="ECO:0000256" key="4">
    <source>
        <dbReference type="ARBA" id="ARBA00022692"/>
    </source>
</evidence>
<evidence type="ECO:0000313" key="14">
    <source>
        <dbReference type="Proteomes" id="UP001148018"/>
    </source>
</evidence>
<dbReference type="PANTHER" id="PTHR22883:SF301">
    <property type="entry name" value="PALMITOYLTRANSFERASE ZDHHC12"/>
    <property type="match status" value="1"/>
</dbReference>
<comment type="similarity">
    <text evidence="2 11">Belongs to the DHHC palmitoyltransferase family.</text>
</comment>
<dbReference type="EMBL" id="JANIIK010000044">
    <property type="protein sequence ID" value="KAJ3604137.1"/>
    <property type="molecule type" value="Genomic_DNA"/>
</dbReference>
<keyword evidence="3 11" id="KW-0808">Transferase</keyword>
<evidence type="ECO:0000313" key="13">
    <source>
        <dbReference type="EMBL" id="KAJ3604137.1"/>
    </source>
</evidence>
<evidence type="ECO:0000256" key="6">
    <source>
        <dbReference type="ARBA" id="ARBA00023136"/>
    </source>
</evidence>
<evidence type="ECO:0000256" key="8">
    <source>
        <dbReference type="ARBA" id="ARBA00023288"/>
    </source>
</evidence>
<feature type="transmembrane region" description="Helical" evidence="11">
    <location>
        <begin position="151"/>
        <end position="176"/>
    </location>
</feature>
<evidence type="ECO:0000259" key="12">
    <source>
        <dbReference type="Pfam" id="PF01529"/>
    </source>
</evidence>
<organism evidence="13 14">
    <name type="scientific">Muraenolepis orangiensis</name>
    <name type="common">Patagonian moray cod</name>
    <dbReference type="NCBI Taxonomy" id="630683"/>
    <lineage>
        <taxon>Eukaryota</taxon>
        <taxon>Metazoa</taxon>
        <taxon>Chordata</taxon>
        <taxon>Craniata</taxon>
        <taxon>Vertebrata</taxon>
        <taxon>Euteleostomi</taxon>
        <taxon>Actinopterygii</taxon>
        <taxon>Neopterygii</taxon>
        <taxon>Teleostei</taxon>
        <taxon>Neoteleostei</taxon>
        <taxon>Acanthomorphata</taxon>
        <taxon>Zeiogadaria</taxon>
        <taxon>Gadariae</taxon>
        <taxon>Gadiformes</taxon>
        <taxon>Muraenolepidoidei</taxon>
        <taxon>Muraenolepididae</taxon>
        <taxon>Muraenolepis</taxon>
    </lineage>
</organism>
<dbReference type="GO" id="GO:0006612">
    <property type="term" value="P:protein targeting to membrane"/>
    <property type="evidence" value="ECO:0007669"/>
    <property type="project" value="TreeGrafter"/>
</dbReference>
<name>A0A9Q0IKQ4_9TELE</name>
<keyword evidence="7" id="KW-0564">Palmitate</keyword>
<comment type="caution">
    <text evidence="13">The sequence shown here is derived from an EMBL/GenBank/DDBJ whole genome shotgun (WGS) entry which is preliminary data.</text>
</comment>
<keyword evidence="9 11" id="KW-0012">Acyltransferase</keyword>
<evidence type="ECO:0000256" key="2">
    <source>
        <dbReference type="ARBA" id="ARBA00008574"/>
    </source>
</evidence>
<dbReference type="PANTHER" id="PTHR22883">
    <property type="entry name" value="ZINC FINGER DHHC DOMAIN CONTAINING PROTEIN"/>
    <property type="match status" value="1"/>
</dbReference>
<dbReference type="InterPro" id="IPR039859">
    <property type="entry name" value="PFA4/ZDH16/20/ERF2-like"/>
</dbReference>
<dbReference type="Pfam" id="PF01529">
    <property type="entry name" value="DHHC"/>
    <property type="match status" value="1"/>
</dbReference>
<dbReference type="GO" id="GO:0005794">
    <property type="term" value="C:Golgi apparatus"/>
    <property type="evidence" value="ECO:0007669"/>
    <property type="project" value="TreeGrafter"/>
</dbReference>
<dbReference type="OrthoDB" id="331948at2759"/>
<keyword evidence="8" id="KW-0449">Lipoprotein</keyword>
<accession>A0A9Q0IKQ4</accession>
<dbReference type="EC" id="2.3.1.225" evidence="11"/>
<evidence type="ECO:0000256" key="11">
    <source>
        <dbReference type="RuleBase" id="RU079119"/>
    </source>
</evidence>
<feature type="transmembrane region" description="Helical" evidence="11">
    <location>
        <begin position="188"/>
        <end position="215"/>
    </location>
</feature>
<feature type="domain" description="Palmitoyltransferase DHHC" evidence="12">
    <location>
        <begin position="106"/>
        <end position="226"/>
    </location>
</feature>
<reference evidence="13" key="1">
    <citation type="submission" date="2022-07" db="EMBL/GenBank/DDBJ databases">
        <title>Chromosome-level genome of Muraenolepis orangiensis.</title>
        <authorList>
            <person name="Kim J."/>
        </authorList>
    </citation>
    <scope>NUCLEOTIDE SEQUENCE</scope>
    <source>
        <strain evidence="13">KU_S4_2022</strain>
        <tissue evidence="13">Muscle</tissue>
    </source>
</reference>
<keyword evidence="6 11" id="KW-0472">Membrane</keyword>
<evidence type="ECO:0000256" key="10">
    <source>
        <dbReference type="ARBA" id="ARBA00047790"/>
    </source>
</evidence>
<dbReference type="PROSITE" id="PS50216">
    <property type="entry name" value="DHHC"/>
    <property type="match status" value="1"/>
</dbReference>
<evidence type="ECO:0000256" key="7">
    <source>
        <dbReference type="ARBA" id="ARBA00023139"/>
    </source>
</evidence>
<evidence type="ECO:0000256" key="5">
    <source>
        <dbReference type="ARBA" id="ARBA00022989"/>
    </source>
</evidence>
<proteinExistence type="inferred from homology"/>